<dbReference type="Pfam" id="PF00155">
    <property type="entry name" value="Aminotran_1_2"/>
    <property type="match status" value="1"/>
</dbReference>
<dbReference type="PANTHER" id="PTHR46577">
    <property type="entry name" value="HTH-TYPE TRANSCRIPTIONAL REGULATORY PROTEIN GABR"/>
    <property type="match status" value="1"/>
</dbReference>
<evidence type="ECO:0000256" key="3">
    <source>
        <dbReference type="ARBA" id="ARBA00023015"/>
    </source>
</evidence>
<dbReference type="eggNOG" id="COG1167">
    <property type="taxonomic scope" value="Bacteria"/>
</dbReference>
<keyword evidence="8" id="KW-1185">Reference proteome</keyword>
<evidence type="ECO:0000256" key="5">
    <source>
        <dbReference type="ARBA" id="ARBA00023163"/>
    </source>
</evidence>
<dbReference type="EMBL" id="JPRJ01000010">
    <property type="protein sequence ID" value="KFF29029.1"/>
    <property type="molecule type" value="Genomic_DNA"/>
</dbReference>
<dbReference type="PROSITE" id="PS50949">
    <property type="entry name" value="HTH_GNTR"/>
    <property type="match status" value="1"/>
</dbReference>
<dbReference type="GO" id="GO:0003700">
    <property type="term" value="F:DNA-binding transcription factor activity"/>
    <property type="evidence" value="ECO:0007669"/>
    <property type="project" value="InterPro"/>
</dbReference>
<dbReference type="Proteomes" id="UP000028709">
    <property type="component" value="Unassembled WGS sequence"/>
</dbReference>
<comment type="caution">
    <text evidence="7">The sequence shown here is derived from an EMBL/GenBank/DDBJ whole genome shotgun (WGS) entry which is preliminary data.</text>
</comment>
<evidence type="ECO:0000256" key="4">
    <source>
        <dbReference type="ARBA" id="ARBA00023125"/>
    </source>
</evidence>
<keyword evidence="2" id="KW-0663">Pyridoxal phosphate</keyword>
<dbReference type="Gene3D" id="3.90.1150.10">
    <property type="entry name" value="Aspartate Aminotransferase, domain 1"/>
    <property type="match status" value="1"/>
</dbReference>
<dbReference type="KEGG" id="cpip:CJF12_08450"/>
<dbReference type="InterPro" id="IPR036390">
    <property type="entry name" value="WH_DNA-bd_sf"/>
</dbReference>
<dbReference type="OrthoDB" id="9802328at2"/>
<feature type="domain" description="HTH gntR-type" evidence="6">
    <location>
        <begin position="3"/>
        <end position="71"/>
    </location>
</feature>
<dbReference type="Gene3D" id="1.10.10.10">
    <property type="entry name" value="Winged helix-like DNA-binding domain superfamily/Winged helix DNA-binding domain"/>
    <property type="match status" value="1"/>
</dbReference>
<keyword evidence="5" id="KW-0804">Transcription</keyword>
<dbReference type="GO" id="GO:0030170">
    <property type="term" value="F:pyridoxal phosphate binding"/>
    <property type="evidence" value="ECO:0007669"/>
    <property type="project" value="InterPro"/>
</dbReference>
<evidence type="ECO:0000259" key="6">
    <source>
        <dbReference type="PROSITE" id="PS50949"/>
    </source>
</evidence>
<gene>
    <name evidence="7" type="ORF">IQ37_07785</name>
</gene>
<dbReference type="InterPro" id="IPR051446">
    <property type="entry name" value="HTH_trans_reg/aminotransferase"/>
</dbReference>
<accession>A0A086BJB5</accession>
<dbReference type="CDD" id="cd07377">
    <property type="entry name" value="WHTH_GntR"/>
    <property type="match status" value="1"/>
</dbReference>
<dbReference type="InterPro" id="IPR015422">
    <property type="entry name" value="PyrdxlP-dep_Trfase_small"/>
</dbReference>
<dbReference type="AlphaFoldDB" id="A0A086BJB5"/>
<dbReference type="PANTHER" id="PTHR46577:SF2">
    <property type="entry name" value="TRANSCRIPTIONAL REGULATORY PROTEIN"/>
    <property type="match status" value="1"/>
</dbReference>
<dbReference type="InterPro" id="IPR000524">
    <property type="entry name" value="Tscrpt_reg_HTH_GntR"/>
</dbReference>
<dbReference type="SMART" id="SM00345">
    <property type="entry name" value="HTH_GNTR"/>
    <property type="match status" value="1"/>
</dbReference>
<reference evidence="7 8" key="1">
    <citation type="submission" date="2014-07" db="EMBL/GenBank/DDBJ databases">
        <title>Genome of Chryseobacterium piperi CTM.</title>
        <authorList>
            <person name="Pipes S.E."/>
            <person name="Stropko S.J."/>
            <person name="Newman J.D."/>
        </authorList>
    </citation>
    <scope>NUCLEOTIDE SEQUENCE [LARGE SCALE GENOMIC DNA]</scope>
    <source>
        <strain evidence="7 8">CTM</strain>
    </source>
</reference>
<dbReference type="InterPro" id="IPR015421">
    <property type="entry name" value="PyrdxlP-dep_Trfase_major"/>
</dbReference>
<dbReference type="InterPro" id="IPR036388">
    <property type="entry name" value="WH-like_DNA-bd_sf"/>
</dbReference>
<keyword evidence="4" id="KW-0238">DNA-binding</keyword>
<keyword evidence="3" id="KW-0805">Transcription regulation</keyword>
<dbReference type="Gene3D" id="3.40.640.10">
    <property type="entry name" value="Type I PLP-dependent aspartate aminotransferase-like (Major domain)"/>
    <property type="match status" value="1"/>
</dbReference>
<dbReference type="SUPFAM" id="SSF46785">
    <property type="entry name" value="Winged helix' DNA-binding domain"/>
    <property type="match status" value="1"/>
</dbReference>
<dbReference type="InterPro" id="IPR004839">
    <property type="entry name" value="Aminotransferase_I/II_large"/>
</dbReference>
<dbReference type="GO" id="GO:0003677">
    <property type="term" value="F:DNA binding"/>
    <property type="evidence" value="ECO:0007669"/>
    <property type="project" value="UniProtKB-KW"/>
</dbReference>
<dbReference type="InterPro" id="IPR015424">
    <property type="entry name" value="PyrdxlP-dep_Trfase"/>
</dbReference>
<proteinExistence type="inferred from homology"/>
<organism evidence="7 8">
    <name type="scientific">Chryseobacterium piperi</name>
    <dbReference type="NCBI Taxonomy" id="558152"/>
    <lineage>
        <taxon>Bacteria</taxon>
        <taxon>Pseudomonadati</taxon>
        <taxon>Bacteroidota</taxon>
        <taxon>Flavobacteriia</taxon>
        <taxon>Flavobacteriales</taxon>
        <taxon>Weeksellaceae</taxon>
        <taxon>Chryseobacterium group</taxon>
        <taxon>Chryseobacterium</taxon>
    </lineage>
</organism>
<dbReference type="SUPFAM" id="SSF53383">
    <property type="entry name" value="PLP-dependent transferases"/>
    <property type="match status" value="1"/>
</dbReference>
<sequence>MQTYRYEVFTSVIEHKIKNGTLLPGSRLPSIREIKKEYRLSMSSVQSGYEYLVIKGWVKNIPRSGYFVASDLKKATTAQSSPQKQQIKEETTFSKNVKLTSVRNRPNEYGSFNAATPTDLLIPQKLILKKMQEVIREKAASLLRYYPVNGSLKLRELIASRARQYGCALNSEELIITDGALQALYIALASVTRPGDTIAVESPCVFSILEVIANLQLKTIEIPIHEEIGFDTAYFRKICNENDIKALVVTPNFHNPTGILMTDEIKKELLSVALMYEIPIIENDIYGDLYFGEERPSCIRNFDESGLVMTFSSFSKTLAPGIRLGWLHPGKYYVEAEKLRFSLGRSVAPIYQELLIKLLEENSYEKHLRVFRKQLQEQATAIGEALSNYFPDGSHFYKPAGGYSIWGRLPERLDIYAFYHYCETHRILFTPGEIFGFGNQFSHYFRIIFADRINTKNVLSLQKAGEKARKLLPE</sequence>
<name>A0A086BJB5_9FLAO</name>
<evidence type="ECO:0000313" key="7">
    <source>
        <dbReference type="EMBL" id="KFF29029.1"/>
    </source>
</evidence>
<dbReference type="Pfam" id="PF00392">
    <property type="entry name" value="GntR"/>
    <property type="match status" value="1"/>
</dbReference>
<comment type="similarity">
    <text evidence="1">In the C-terminal section; belongs to the class-I pyridoxal-phosphate-dependent aminotransferase family.</text>
</comment>
<evidence type="ECO:0000256" key="2">
    <source>
        <dbReference type="ARBA" id="ARBA00022898"/>
    </source>
</evidence>
<protein>
    <submittedName>
        <fullName evidence="7">GntR family transcriptional regulator</fullName>
    </submittedName>
</protein>
<dbReference type="CDD" id="cd00609">
    <property type="entry name" value="AAT_like"/>
    <property type="match status" value="1"/>
</dbReference>
<evidence type="ECO:0000256" key="1">
    <source>
        <dbReference type="ARBA" id="ARBA00005384"/>
    </source>
</evidence>
<evidence type="ECO:0000313" key="8">
    <source>
        <dbReference type="Proteomes" id="UP000028709"/>
    </source>
</evidence>